<reference evidence="2" key="1">
    <citation type="submission" date="2019-06" db="EMBL/GenBank/DDBJ databases">
        <authorList>
            <person name="Zheng W."/>
        </authorList>
    </citation>
    <scope>NUCLEOTIDE SEQUENCE</scope>
    <source>
        <strain evidence="2">QDHG01</strain>
    </source>
</reference>
<name>A0A8J8NM26_HALGN</name>
<accession>A0A8J8NM26</accession>
<gene>
    <name evidence="2" type="ORF">FGO68_gene6722</name>
</gene>
<keyword evidence="1" id="KW-0732">Signal</keyword>
<proteinExistence type="predicted"/>
<protein>
    <submittedName>
        <fullName evidence="2">Uncharacterized protein</fullName>
    </submittedName>
</protein>
<dbReference type="Proteomes" id="UP000785679">
    <property type="component" value="Unassembled WGS sequence"/>
</dbReference>
<sequence>MVFSISNVFLLYGVSSLYKSAKQQIIQKQCKERQLRETLVKQYREQIQAKIARATVDEQDKNGQMDILPFSYSLPQ</sequence>
<evidence type="ECO:0000313" key="2">
    <source>
        <dbReference type="EMBL" id="TNV77727.1"/>
    </source>
</evidence>
<organism evidence="2 3">
    <name type="scientific">Halteria grandinella</name>
    <dbReference type="NCBI Taxonomy" id="5974"/>
    <lineage>
        <taxon>Eukaryota</taxon>
        <taxon>Sar</taxon>
        <taxon>Alveolata</taxon>
        <taxon>Ciliophora</taxon>
        <taxon>Intramacronucleata</taxon>
        <taxon>Spirotrichea</taxon>
        <taxon>Stichotrichia</taxon>
        <taxon>Sporadotrichida</taxon>
        <taxon>Halteriidae</taxon>
        <taxon>Halteria</taxon>
    </lineage>
</organism>
<feature type="chain" id="PRO_5035212763" evidence="1">
    <location>
        <begin position="17"/>
        <end position="76"/>
    </location>
</feature>
<comment type="caution">
    <text evidence="2">The sequence shown here is derived from an EMBL/GenBank/DDBJ whole genome shotgun (WGS) entry which is preliminary data.</text>
</comment>
<evidence type="ECO:0000313" key="3">
    <source>
        <dbReference type="Proteomes" id="UP000785679"/>
    </source>
</evidence>
<dbReference type="EMBL" id="RRYP01011447">
    <property type="protein sequence ID" value="TNV77727.1"/>
    <property type="molecule type" value="Genomic_DNA"/>
</dbReference>
<feature type="signal peptide" evidence="1">
    <location>
        <begin position="1"/>
        <end position="16"/>
    </location>
</feature>
<dbReference type="AlphaFoldDB" id="A0A8J8NM26"/>
<keyword evidence="3" id="KW-1185">Reference proteome</keyword>
<evidence type="ECO:0000256" key="1">
    <source>
        <dbReference type="SAM" id="SignalP"/>
    </source>
</evidence>